<keyword evidence="1" id="KW-0472">Membrane</keyword>
<evidence type="ECO:0000313" key="2">
    <source>
        <dbReference type="EMBL" id="GAA3831592.1"/>
    </source>
</evidence>
<comment type="caution">
    <text evidence="2">The sequence shown here is derived from an EMBL/GenBank/DDBJ whole genome shotgun (WGS) entry which is preliminary data.</text>
</comment>
<keyword evidence="3" id="KW-1185">Reference proteome</keyword>
<gene>
    <name evidence="2" type="ORF">GCM10022380_57700</name>
</gene>
<organism evidence="2 3">
    <name type="scientific">Amycolatopsis tucumanensis</name>
    <dbReference type="NCBI Taxonomy" id="401106"/>
    <lineage>
        <taxon>Bacteria</taxon>
        <taxon>Bacillati</taxon>
        <taxon>Actinomycetota</taxon>
        <taxon>Actinomycetes</taxon>
        <taxon>Pseudonocardiales</taxon>
        <taxon>Pseudonocardiaceae</taxon>
        <taxon>Amycolatopsis</taxon>
    </lineage>
</organism>
<keyword evidence="1" id="KW-1133">Transmembrane helix</keyword>
<keyword evidence="1" id="KW-0812">Transmembrane</keyword>
<dbReference type="EMBL" id="BAABCM010000009">
    <property type="protein sequence ID" value="GAA3831592.1"/>
    <property type="molecule type" value="Genomic_DNA"/>
</dbReference>
<evidence type="ECO:0000313" key="3">
    <source>
        <dbReference type="Proteomes" id="UP001501624"/>
    </source>
</evidence>
<accession>A0ABP7J136</accession>
<reference evidence="3" key="1">
    <citation type="journal article" date="2019" name="Int. J. Syst. Evol. Microbiol.">
        <title>The Global Catalogue of Microorganisms (GCM) 10K type strain sequencing project: providing services to taxonomists for standard genome sequencing and annotation.</title>
        <authorList>
            <consortium name="The Broad Institute Genomics Platform"/>
            <consortium name="The Broad Institute Genome Sequencing Center for Infectious Disease"/>
            <person name="Wu L."/>
            <person name="Ma J."/>
        </authorList>
    </citation>
    <scope>NUCLEOTIDE SEQUENCE [LARGE SCALE GENOMIC DNA]</scope>
    <source>
        <strain evidence="3">JCM 17017</strain>
    </source>
</reference>
<sequence length="84" mass="9322">MSMFEVLRTFGTKALLKFAGAVGLFLLLHLIRIVPVLIAKVIEVCMRRLDAFIVAQASRAPTGPVNQFFHPTHVPREEAVNVHA</sequence>
<protein>
    <submittedName>
        <fullName evidence="2">Uncharacterized protein</fullName>
    </submittedName>
</protein>
<name>A0ABP7J136_9PSEU</name>
<dbReference type="RefSeq" id="WP_020418532.1">
    <property type="nucleotide sequence ID" value="NZ_BAABCM010000009.1"/>
</dbReference>
<feature type="transmembrane region" description="Helical" evidence="1">
    <location>
        <begin position="20"/>
        <end position="39"/>
    </location>
</feature>
<evidence type="ECO:0000256" key="1">
    <source>
        <dbReference type="SAM" id="Phobius"/>
    </source>
</evidence>
<dbReference type="Proteomes" id="UP001501624">
    <property type="component" value="Unassembled WGS sequence"/>
</dbReference>
<proteinExistence type="predicted"/>